<dbReference type="PROSITE" id="PS50850">
    <property type="entry name" value="MFS"/>
    <property type="match status" value="1"/>
</dbReference>
<evidence type="ECO:0000256" key="5">
    <source>
        <dbReference type="ARBA" id="ARBA00022989"/>
    </source>
</evidence>
<dbReference type="PANTHER" id="PTHR23513">
    <property type="entry name" value="INTEGRAL MEMBRANE EFFLUX PROTEIN-RELATED"/>
    <property type="match status" value="1"/>
</dbReference>
<sequence length="418" mass="45646">MSLSPTNAPARKTSPYKVLANRDYRLLWFGQLVSQIGTQMRLAAIGWQIYVLTHDPLQLGLIGICRIVPLIFFSFIGGPAADAKDRRRLLLVTETILLFFSAVLALVTVTGVVTVWWIYGITIMTSIANAFERPAYSALIPSLVPRTQLGNAMSLNTVNFQISIILGSGLGGTIIAIFGLQGAYIIDAVSYLAVTLALLLIKHRPIVKSGNRVSVKAAFEGIHFVWKQKILVSIMLLDFFATFFGTSRLLLPVITTEVLHSNEVGFGLLSASEFIGGLLCSLVMGWVNVQNLKKPGIVLLVAVFIYSLSIILFGFSNWFPLSMLFLALSGAADTVSMVLRQTIAQLVTPDELRGRMQSINMIFFMGGPQLGEMEAGIVAKAAGAPFSVVSGGIACMLVVLSISYYARQLRDYRFEKNH</sequence>
<dbReference type="SUPFAM" id="SSF103473">
    <property type="entry name" value="MFS general substrate transporter"/>
    <property type="match status" value="1"/>
</dbReference>
<keyword evidence="6 7" id="KW-0472">Membrane</keyword>
<dbReference type="CDD" id="cd06173">
    <property type="entry name" value="MFS_MefA_like"/>
    <property type="match status" value="1"/>
</dbReference>
<dbReference type="GO" id="GO:0005886">
    <property type="term" value="C:plasma membrane"/>
    <property type="evidence" value="ECO:0007669"/>
    <property type="project" value="UniProtKB-SubCell"/>
</dbReference>
<evidence type="ECO:0000259" key="8">
    <source>
        <dbReference type="PROSITE" id="PS50850"/>
    </source>
</evidence>
<dbReference type="PANTHER" id="PTHR23513:SF9">
    <property type="entry name" value="ENTEROBACTIN EXPORTER ENTS"/>
    <property type="match status" value="1"/>
</dbReference>
<evidence type="ECO:0000313" key="11">
    <source>
        <dbReference type="Proteomes" id="UP000521676"/>
    </source>
</evidence>
<evidence type="ECO:0000256" key="3">
    <source>
        <dbReference type="ARBA" id="ARBA00022475"/>
    </source>
</evidence>
<dbReference type="InterPro" id="IPR010290">
    <property type="entry name" value="TM_effector"/>
</dbReference>
<dbReference type="GO" id="GO:0022857">
    <property type="term" value="F:transmembrane transporter activity"/>
    <property type="evidence" value="ECO:0007669"/>
    <property type="project" value="InterPro"/>
</dbReference>
<keyword evidence="5 7" id="KW-1133">Transmembrane helix</keyword>
<accession>A0A8T7M564</accession>
<dbReference type="Pfam" id="PF05977">
    <property type="entry name" value="MFS_3"/>
    <property type="match status" value="1"/>
</dbReference>
<dbReference type="EMBL" id="CP128400">
    <property type="protein sequence ID" value="WJW69166.1"/>
    <property type="molecule type" value="Genomic_DNA"/>
</dbReference>
<keyword evidence="2" id="KW-0813">Transport</keyword>
<feature type="transmembrane region" description="Helical" evidence="7">
    <location>
        <begin position="266"/>
        <end position="289"/>
    </location>
</feature>
<keyword evidence="12" id="KW-1185">Reference proteome</keyword>
<protein>
    <submittedName>
        <fullName evidence="9">MFS transporter</fullName>
    </submittedName>
</protein>
<feature type="transmembrane region" description="Helical" evidence="7">
    <location>
        <begin position="385"/>
        <end position="406"/>
    </location>
</feature>
<feature type="transmembrane region" description="Helical" evidence="7">
    <location>
        <begin position="89"/>
        <end position="110"/>
    </location>
</feature>
<proteinExistence type="predicted"/>
<gene>
    <name evidence="9" type="ORF">HXX08_15405</name>
    <name evidence="10" type="ORF">OZ401_002762</name>
</gene>
<evidence type="ECO:0000313" key="9">
    <source>
        <dbReference type="EMBL" id="NWJ47248.1"/>
    </source>
</evidence>
<dbReference type="AlphaFoldDB" id="A0A8T7M564"/>
<dbReference type="Gene3D" id="1.20.1250.20">
    <property type="entry name" value="MFS general substrate transporter like domains"/>
    <property type="match status" value="1"/>
</dbReference>
<feature type="transmembrane region" description="Helical" evidence="7">
    <location>
        <begin position="230"/>
        <end position="254"/>
    </location>
</feature>
<keyword evidence="3" id="KW-1003">Cell membrane</keyword>
<reference evidence="10" key="2">
    <citation type="journal article" date="2024" name="Nature">
        <title>Anoxygenic phototroph of the Chloroflexota uses a type I reaction centre.</title>
        <authorList>
            <person name="Tsuji J.M."/>
            <person name="Shaw N.A."/>
            <person name="Nagashima S."/>
            <person name="Venkiteswaran J.J."/>
            <person name="Schiff S.L."/>
            <person name="Watanabe T."/>
            <person name="Fukui M."/>
            <person name="Hanada S."/>
            <person name="Tank M."/>
            <person name="Neufeld J.D."/>
        </authorList>
    </citation>
    <scope>NUCLEOTIDE SEQUENCE</scope>
    <source>
        <strain evidence="10">L227-S17</strain>
    </source>
</reference>
<dbReference type="RefSeq" id="WP_341471054.1">
    <property type="nucleotide sequence ID" value="NZ_CP128400.1"/>
</dbReference>
<feature type="domain" description="Major facilitator superfamily (MFS) profile" evidence="8">
    <location>
        <begin position="1"/>
        <end position="410"/>
    </location>
</feature>
<feature type="transmembrane region" description="Helical" evidence="7">
    <location>
        <begin position="296"/>
        <end position="315"/>
    </location>
</feature>
<evidence type="ECO:0000313" key="10">
    <source>
        <dbReference type="EMBL" id="WJW69166.1"/>
    </source>
</evidence>
<dbReference type="Proteomes" id="UP000521676">
    <property type="component" value="Unassembled WGS sequence"/>
</dbReference>
<dbReference type="Proteomes" id="UP001431572">
    <property type="component" value="Chromosome 2"/>
</dbReference>
<evidence type="ECO:0000313" key="12">
    <source>
        <dbReference type="Proteomes" id="UP001431572"/>
    </source>
</evidence>
<feature type="transmembrane region" description="Helical" evidence="7">
    <location>
        <begin position="157"/>
        <end position="178"/>
    </location>
</feature>
<feature type="transmembrane region" description="Helical" evidence="7">
    <location>
        <begin position="184"/>
        <end position="201"/>
    </location>
</feature>
<evidence type="ECO:0000256" key="4">
    <source>
        <dbReference type="ARBA" id="ARBA00022692"/>
    </source>
</evidence>
<comment type="subcellular location">
    <subcellularLocation>
        <location evidence="1">Cell membrane</location>
        <topology evidence="1">Multi-pass membrane protein</topology>
    </subcellularLocation>
</comment>
<evidence type="ECO:0000256" key="2">
    <source>
        <dbReference type="ARBA" id="ARBA00022448"/>
    </source>
</evidence>
<evidence type="ECO:0000256" key="1">
    <source>
        <dbReference type="ARBA" id="ARBA00004651"/>
    </source>
</evidence>
<keyword evidence="4 7" id="KW-0812">Transmembrane</keyword>
<organism evidence="9 11">
    <name type="scientific">Candidatus Chlorohelix allophototropha</name>
    <dbReference type="NCBI Taxonomy" id="3003348"/>
    <lineage>
        <taxon>Bacteria</taxon>
        <taxon>Bacillati</taxon>
        <taxon>Chloroflexota</taxon>
        <taxon>Chloroflexia</taxon>
        <taxon>Candidatus Chloroheliales</taxon>
        <taxon>Candidatus Chloroheliaceae</taxon>
        <taxon>Candidatus Chlorohelix</taxon>
    </lineage>
</organism>
<name>A0A8T7M564_9CHLR</name>
<evidence type="ECO:0000256" key="7">
    <source>
        <dbReference type="SAM" id="Phobius"/>
    </source>
</evidence>
<dbReference type="InterPro" id="IPR036259">
    <property type="entry name" value="MFS_trans_sf"/>
</dbReference>
<evidence type="ECO:0000256" key="6">
    <source>
        <dbReference type="ARBA" id="ARBA00023136"/>
    </source>
</evidence>
<dbReference type="EMBL" id="JACATZ010000003">
    <property type="protein sequence ID" value="NWJ47248.1"/>
    <property type="molecule type" value="Genomic_DNA"/>
</dbReference>
<reference evidence="9 11" key="1">
    <citation type="submission" date="2020-06" db="EMBL/GenBank/DDBJ databases">
        <title>Anoxygenic phototrophic Chloroflexota member uses a Type I reaction center.</title>
        <authorList>
            <person name="Tsuji J.M."/>
            <person name="Shaw N.A."/>
            <person name="Nagashima S."/>
            <person name="Venkiteswaran J."/>
            <person name="Schiff S.L."/>
            <person name="Hanada S."/>
            <person name="Tank M."/>
            <person name="Neufeld J.D."/>
        </authorList>
    </citation>
    <scope>NUCLEOTIDE SEQUENCE [LARGE SCALE GENOMIC DNA]</scope>
    <source>
        <strain evidence="9">L227-S17</strain>
    </source>
</reference>
<dbReference type="InterPro" id="IPR020846">
    <property type="entry name" value="MFS_dom"/>
</dbReference>
<feature type="transmembrane region" description="Helical" evidence="7">
    <location>
        <begin position="56"/>
        <end position="77"/>
    </location>
</feature>